<dbReference type="InterPro" id="IPR055396">
    <property type="entry name" value="DUF7088"/>
</dbReference>
<organism evidence="4 5">
    <name type="scientific">Paradesertivirga mongoliensis</name>
    <dbReference type="NCBI Taxonomy" id="2100740"/>
    <lineage>
        <taxon>Bacteria</taxon>
        <taxon>Pseudomonadati</taxon>
        <taxon>Bacteroidota</taxon>
        <taxon>Sphingobacteriia</taxon>
        <taxon>Sphingobacteriales</taxon>
        <taxon>Sphingobacteriaceae</taxon>
        <taxon>Paradesertivirga</taxon>
    </lineage>
</organism>
<evidence type="ECO:0000259" key="3">
    <source>
        <dbReference type="Pfam" id="PF23357"/>
    </source>
</evidence>
<name>A0ABW4ZGG0_9SPHI</name>
<evidence type="ECO:0000259" key="2">
    <source>
        <dbReference type="Pfam" id="PF09822"/>
    </source>
</evidence>
<comment type="caution">
    <text evidence="4">The sequence shown here is derived from an EMBL/GenBank/DDBJ whole genome shotgun (WGS) entry which is preliminary data.</text>
</comment>
<dbReference type="Pfam" id="PF23357">
    <property type="entry name" value="DUF7088"/>
    <property type="match status" value="1"/>
</dbReference>
<dbReference type="InterPro" id="IPR019196">
    <property type="entry name" value="ABC_transp_unknown"/>
</dbReference>
<feature type="transmembrane region" description="Helical" evidence="1">
    <location>
        <begin position="531"/>
        <end position="553"/>
    </location>
</feature>
<feature type="domain" description="ABC-type uncharacterised transport system" evidence="2">
    <location>
        <begin position="192"/>
        <end position="495"/>
    </location>
</feature>
<accession>A0ABW4ZGG0</accession>
<keyword evidence="1" id="KW-0812">Transmembrane</keyword>
<gene>
    <name evidence="4" type="primary">gldG</name>
    <name evidence="4" type="ORF">ACFSJU_00910</name>
</gene>
<keyword evidence="1" id="KW-0472">Membrane</keyword>
<feature type="domain" description="DUF7088" evidence="3">
    <location>
        <begin position="38"/>
        <end position="146"/>
    </location>
</feature>
<dbReference type="InterPro" id="IPR019863">
    <property type="entry name" value="Motility-assoc_ABC-rel_GldG"/>
</dbReference>
<evidence type="ECO:0000313" key="5">
    <source>
        <dbReference type="Proteomes" id="UP001597387"/>
    </source>
</evidence>
<dbReference type="Pfam" id="PF09822">
    <property type="entry name" value="ABC_transp_aux"/>
    <property type="match status" value="1"/>
</dbReference>
<reference evidence="5" key="1">
    <citation type="journal article" date="2019" name="Int. J. Syst. Evol. Microbiol.">
        <title>The Global Catalogue of Microorganisms (GCM) 10K type strain sequencing project: providing services to taxonomists for standard genome sequencing and annotation.</title>
        <authorList>
            <consortium name="The Broad Institute Genomics Platform"/>
            <consortium name="The Broad Institute Genome Sequencing Center for Infectious Disease"/>
            <person name="Wu L."/>
            <person name="Ma J."/>
        </authorList>
    </citation>
    <scope>NUCLEOTIDE SEQUENCE [LARGE SCALE GENOMIC DNA]</scope>
    <source>
        <strain evidence="5">KCTC 42217</strain>
    </source>
</reference>
<dbReference type="Proteomes" id="UP001597387">
    <property type="component" value="Unassembled WGS sequence"/>
</dbReference>
<evidence type="ECO:0000313" key="4">
    <source>
        <dbReference type="EMBL" id="MFD2160934.1"/>
    </source>
</evidence>
<dbReference type="EMBL" id="JBHUHZ010000001">
    <property type="protein sequence ID" value="MFD2160934.1"/>
    <property type="molecule type" value="Genomic_DNA"/>
</dbReference>
<proteinExistence type="predicted"/>
<keyword evidence="1" id="KW-1133">Transmembrane helix</keyword>
<evidence type="ECO:0000256" key="1">
    <source>
        <dbReference type="SAM" id="Phobius"/>
    </source>
</evidence>
<dbReference type="NCBIfam" id="TIGR03521">
    <property type="entry name" value="GldG"/>
    <property type="match status" value="1"/>
</dbReference>
<protein>
    <submittedName>
        <fullName evidence="4">Gliding motility-associated ABC transporter substrate-binding protein GldG</fullName>
    </submittedName>
</protein>
<keyword evidence="5" id="KW-1185">Reference proteome</keyword>
<sequence length="564" mass="63143">MVNRKKTDLTYLAVFVLALFLVNVASSFVFERFDFTAEKRYTLSENTKSTLSQLREPLQVTVYLEGDFPAGFKRLRNATRDILSDYRSYSNKNISYHFVNPSSGNQQDQEQAYVDLVEKGLQPTNLTVDTEDGRTQKIIFPGALITYQGRQMAVNLFQSKMGASPEDVLNNSIQNLEYAFTSAVRKIISGGRPRVGFTEGNGELSDLQLSDAMASLQFGYEAGRVNLNAITFEGLDKLKLLVIPKPDTEFTETQKYKIDYFLMKGGSILWAVDNVNAELDSLRSAGSQLAFAKKLNLDDMLFKYGARINYNLVADMSCAQIPLNVGNLGQQAQIQLVPWLFYPIFVPVSTHPLVKNLDGIRSEFASTIDTIAVPGVKTQVILSTSPFNRLLRVPSIISLQMVEQEPDIEAFRSNPKPVGVLLEGTFPSVFSRRPVPAGIDGPQRIPEKSAPAKMVIIADGDILKSQISSQDGSPFPLGFDRYTQQQFGNKNFLLNIADYLTDDSGIIELRNKEIKIRLLDKARVKDERLSWQLFNILGPLGLIAVFALIYHYYRKRKYGSLVTA</sequence>
<dbReference type="RefSeq" id="WP_255905191.1">
    <property type="nucleotide sequence ID" value="NZ_JAFMZO010000005.1"/>
</dbReference>